<dbReference type="NCBIfam" id="TIGR00369">
    <property type="entry name" value="unchar_dom_1"/>
    <property type="match status" value="1"/>
</dbReference>
<evidence type="ECO:0000256" key="1">
    <source>
        <dbReference type="ARBA" id="ARBA00022801"/>
    </source>
</evidence>
<dbReference type="RefSeq" id="WP_188614329.1">
    <property type="nucleotide sequence ID" value="NZ_BMJT01000004.1"/>
</dbReference>
<dbReference type="InterPro" id="IPR029069">
    <property type="entry name" value="HotDog_dom_sf"/>
</dbReference>
<comment type="caution">
    <text evidence="3">The sequence shown here is derived from an EMBL/GenBank/DDBJ whole genome shotgun (WGS) entry which is preliminary data.</text>
</comment>
<name>A0A917G409_9BACI</name>
<dbReference type="InterPro" id="IPR003736">
    <property type="entry name" value="PAAI_dom"/>
</dbReference>
<dbReference type="SUPFAM" id="SSF54637">
    <property type="entry name" value="Thioesterase/thiol ester dehydrase-isomerase"/>
    <property type="match status" value="1"/>
</dbReference>
<protein>
    <recommendedName>
        <fullName evidence="2">Thioesterase domain-containing protein</fullName>
    </recommendedName>
</protein>
<dbReference type="Proteomes" id="UP000616608">
    <property type="component" value="Unassembled WGS sequence"/>
</dbReference>
<sequence length="161" mass="17804">MKDLEKLWTVVAKNASKDDVTAITHFLQGINAKQQWEYTRYINATLHMHGEFYADHSIISIPNSLLIQNSIQVPHGGILATIADAAMGGLASRAAPLGKNVVTTNLTMNYIATTTAPILYAKGTFIHRGNKTFVMQCTIEDSYQRRLATSSATFFVIDKRT</sequence>
<proteinExistence type="predicted"/>
<keyword evidence="4" id="KW-1185">Reference proteome</keyword>
<dbReference type="InterPro" id="IPR006683">
    <property type="entry name" value="Thioestr_dom"/>
</dbReference>
<dbReference type="GO" id="GO:0016289">
    <property type="term" value="F:acyl-CoA hydrolase activity"/>
    <property type="evidence" value="ECO:0007669"/>
    <property type="project" value="UniProtKB-ARBA"/>
</dbReference>
<dbReference type="Pfam" id="PF03061">
    <property type="entry name" value="4HBT"/>
    <property type="match status" value="1"/>
</dbReference>
<reference evidence="3" key="1">
    <citation type="journal article" date="2014" name="Int. J. Syst. Evol. Microbiol.">
        <title>Complete genome sequence of Corynebacterium casei LMG S-19264T (=DSM 44701T), isolated from a smear-ripened cheese.</title>
        <authorList>
            <consortium name="US DOE Joint Genome Institute (JGI-PGF)"/>
            <person name="Walter F."/>
            <person name="Albersmeier A."/>
            <person name="Kalinowski J."/>
            <person name="Ruckert C."/>
        </authorList>
    </citation>
    <scope>NUCLEOTIDE SEQUENCE</scope>
    <source>
        <strain evidence="3">CGMCC 1.15760</strain>
    </source>
</reference>
<organism evidence="3 4">
    <name type="scientific">Lysinibacillus alkalisoli</name>
    <dbReference type="NCBI Taxonomy" id="1911548"/>
    <lineage>
        <taxon>Bacteria</taxon>
        <taxon>Bacillati</taxon>
        <taxon>Bacillota</taxon>
        <taxon>Bacilli</taxon>
        <taxon>Bacillales</taxon>
        <taxon>Bacillaceae</taxon>
        <taxon>Lysinibacillus</taxon>
    </lineage>
</organism>
<evidence type="ECO:0000313" key="4">
    <source>
        <dbReference type="Proteomes" id="UP000616608"/>
    </source>
</evidence>
<dbReference type="CDD" id="cd03443">
    <property type="entry name" value="PaaI_thioesterase"/>
    <property type="match status" value="1"/>
</dbReference>
<dbReference type="AlphaFoldDB" id="A0A917G409"/>
<dbReference type="EMBL" id="BMJT01000004">
    <property type="protein sequence ID" value="GGG20852.1"/>
    <property type="molecule type" value="Genomic_DNA"/>
</dbReference>
<dbReference type="Gene3D" id="3.10.129.10">
    <property type="entry name" value="Hotdog Thioesterase"/>
    <property type="match status" value="1"/>
</dbReference>
<reference evidence="3" key="2">
    <citation type="submission" date="2020-09" db="EMBL/GenBank/DDBJ databases">
        <authorList>
            <person name="Sun Q."/>
            <person name="Zhou Y."/>
        </authorList>
    </citation>
    <scope>NUCLEOTIDE SEQUENCE</scope>
    <source>
        <strain evidence="3">CGMCC 1.15760</strain>
    </source>
</reference>
<evidence type="ECO:0000259" key="2">
    <source>
        <dbReference type="Pfam" id="PF03061"/>
    </source>
</evidence>
<evidence type="ECO:0000313" key="3">
    <source>
        <dbReference type="EMBL" id="GGG20852.1"/>
    </source>
</evidence>
<feature type="domain" description="Thioesterase" evidence="2">
    <location>
        <begin position="75"/>
        <end position="143"/>
    </location>
</feature>
<gene>
    <name evidence="3" type="ORF">GCM10007425_14120</name>
</gene>
<keyword evidence="1" id="KW-0378">Hydrolase</keyword>
<accession>A0A917G409</accession>